<reference evidence="14" key="2">
    <citation type="journal article" date="2019" name="BMC Genomics">
        <title>Complete genome sequence analysis of the thermoacidophilic verrucomicrobial methanotroph 'Candidatus Methylacidiphilum kamchatkense' strain Kam1 and comparison with its closest relatives.</title>
        <authorList>
            <person name="Kruse T."/>
            <person name="Ratnadevi C.M."/>
            <person name="Erikstad H.A."/>
            <person name="Birkeland N.K."/>
        </authorList>
    </citation>
    <scope>NUCLEOTIDE SEQUENCE</scope>
    <source>
        <strain evidence="14">Kam1</strain>
    </source>
</reference>
<evidence type="ECO:0000256" key="4">
    <source>
        <dbReference type="ARBA" id="ARBA00022475"/>
    </source>
</evidence>
<feature type="region of interest" description="Disordered" evidence="10">
    <location>
        <begin position="80"/>
        <end position="139"/>
    </location>
</feature>
<protein>
    <submittedName>
        <fullName evidence="13">Energy transducer TonB</fullName>
    </submittedName>
    <submittedName>
        <fullName evidence="14">Protein TonB</fullName>
    </submittedName>
</protein>
<organism evidence="14 16">
    <name type="scientific">Methylacidiphilum kamchatkense Kam1</name>
    <dbReference type="NCBI Taxonomy" id="1202785"/>
    <lineage>
        <taxon>Bacteria</taxon>
        <taxon>Pseudomonadati</taxon>
        <taxon>Verrucomicrobiota</taxon>
        <taxon>Methylacidiphilae</taxon>
        <taxon>Methylacidiphilales</taxon>
        <taxon>Methylacidiphilaceae</taxon>
        <taxon>Methylacidiphilum (ex Ratnadevi et al. 2023)</taxon>
    </lineage>
</organism>
<dbReference type="STRING" id="1202785.A946_02245"/>
<reference evidence="13 15" key="1">
    <citation type="submission" date="2014-08" db="EMBL/GenBank/DDBJ databases">
        <title>Methylacidiphilum kamchatkense strain Kam1 draft genome sequence.</title>
        <authorList>
            <person name="Birkeland N.-K."/>
            <person name="Erikstad H.A."/>
        </authorList>
    </citation>
    <scope>NUCLEOTIDE SEQUENCE [LARGE SCALE GENOMIC DNA]</scope>
    <source>
        <strain evidence="13 15">Kam1</strain>
    </source>
</reference>
<dbReference type="OrthoDB" id="190496at2"/>
<evidence type="ECO:0000313" key="15">
    <source>
        <dbReference type="Proteomes" id="UP000031594"/>
    </source>
</evidence>
<dbReference type="PANTHER" id="PTHR33446">
    <property type="entry name" value="PROTEIN TONB-RELATED"/>
    <property type="match status" value="1"/>
</dbReference>
<evidence type="ECO:0000259" key="12">
    <source>
        <dbReference type="PROSITE" id="PS52015"/>
    </source>
</evidence>
<evidence type="ECO:0000256" key="7">
    <source>
        <dbReference type="ARBA" id="ARBA00022927"/>
    </source>
</evidence>
<evidence type="ECO:0000256" key="1">
    <source>
        <dbReference type="ARBA" id="ARBA00004383"/>
    </source>
</evidence>
<dbReference type="SUPFAM" id="SSF74653">
    <property type="entry name" value="TolA/TonB C-terminal domain"/>
    <property type="match status" value="1"/>
</dbReference>
<name>A0A0C1V5A4_9BACT</name>
<dbReference type="NCBIfam" id="TIGR01352">
    <property type="entry name" value="tonB_Cterm"/>
    <property type="match status" value="1"/>
</dbReference>
<evidence type="ECO:0000256" key="10">
    <source>
        <dbReference type="SAM" id="MobiDB-lite"/>
    </source>
</evidence>
<keyword evidence="15" id="KW-1185">Reference proteome</keyword>
<evidence type="ECO:0000256" key="8">
    <source>
        <dbReference type="ARBA" id="ARBA00022989"/>
    </source>
</evidence>
<keyword evidence="3" id="KW-0813">Transport</keyword>
<gene>
    <name evidence="13" type="ORF">A946_02245</name>
    <name evidence="14" type="ORF">kam1_2010</name>
</gene>
<dbReference type="GO" id="GO:0098797">
    <property type="term" value="C:plasma membrane protein complex"/>
    <property type="evidence" value="ECO:0007669"/>
    <property type="project" value="TreeGrafter"/>
</dbReference>
<dbReference type="AlphaFoldDB" id="A0A0C1V5A4"/>
<dbReference type="PANTHER" id="PTHR33446:SF2">
    <property type="entry name" value="PROTEIN TONB"/>
    <property type="match status" value="1"/>
</dbReference>
<evidence type="ECO:0000256" key="9">
    <source>
        <dbReference type="ARBA" id="ARBA00023136"/>
    </source>
</evidence>
<keyword evidence="5" id="KW-0997">Cell inner membrane</keyword>
<evidence type="ECO:0000256" key="5">
    <source>
        <dbReference type="ARBA" id="ARBA00022519"/>
    </source>
</evidence>
<dbReference type="Pfam" id="PF03544">
    <property type="entry name" value="TonB_C"/>
    <property type="match status" value="1"/>
</dbReference>
<reference evidence="16" key="3">
    <citation type="submission" date="2019-03" db="EMBL/GenBank/DDBJ databases">
        <title>Complete genome of Methylacidiphilum kamchatkense Kam1.</title>
        <authorList>
            <person name="Kruse T."/>
            <person name="Murarilal Ratnadevi C."/>
            <person name="Erikstad H.-A."/>
            <person name="Birkeland N.-K."/>
        </authorList>
    </citation>
    <scope>NUCLEOTIDE SEQUENCE [LARGE SCALE GENOMIC DNA]</scope>
    <source>
        <strain evidence="16">kam1</strain>
    </source>
</reference>
<dbReference type="KEGG" id="mkc:kam1_2010"/>
<keyword evidence="6 11" id="KW-0812">Transmembrane</keyword>
<keyword evidence="9 11" id="KW-0472">Membrane</keyword>
<evidence type="ECO:0000256" key="6">
    <source>
        <dbReference type="ARBA" id="ARBA00022692"/>
    </source>
</evidence>
<evidence type="ECO:0000313" key="16">
    <source>
        <dbReference type="Proteomes" id="UP000315925"/>
    </source>
</evidence>
<dbReference type="Proteomes" id="UP000315925">
    <property type="component" value="Chromosome"/>
</dbReference>
<keyword evidence="4" id="KW-1003">Cell membrane</keyword>
<keyword evidence="7" id="KW-0653">Protein transport</keyword>
<dbReference type="InterPro" id="IPR051045">
    <property type="entry name" value="TonB-dependent_transducer"/>
</dbReference>
<evidence type="ECO:0000313" key="13">
    <source>
        <dbReference type="EMBL" id="KIE58905.1"/>
    </source>
</evidence>
<dbReference type="Gene3D" id="3.30.1150.10">
    <property type="match status" value="1"/>
</dbReference>
<dbReference type="InterPro" id="IPR006260">
    <property type="entry name" value="TonB/TolA_C"/>
</dbReference>
<evidence type="ECO:0000256" key="11">
    <source>
        <dbReference type="SAM" id="Phobius"/>
    </source>
</evidence>
<dbReference type="GO" id="GO:0031992">
    <property type="term" value="F:energy transducer activity"/>
    <property type="evidence" value="ECO:0007669"/>
    <property type="project" value="TreeGrafter"/>
</dbReference>
<comment type="subcellular location">
    <subcellularLocation>
        <location evidence="1">Cell inner membrane</location>
        <topology evidence="1">Single-pass membrane protein</topology>
        <orientation evidence="1">Periplasmic side</orientation>
    </subcellularLocation>
</comment>
<dbReference type="EMBL" id="CP037899">
    <property type="protein sequence ID" value="QDQ43220.1"/>
    <property type="molecule type" value="Genomic_DNA"/>
</dbReference>
<dbReference type="GO" id="GO:0055085">
    <property type="term" value="P:transmembrane transport"/>
    <property type="evidence" value="ECO:0007669"/>
    <property type="project" value="InterPro"/>
</dbReference>
<feature type="domain" description="TonB C-terminal" evidence="12">
    <location>
        <begin position="142"/>
        <end position="233"/>
    </location>
</feature>
<evidence type="ECO:0000256" key="3">
    <source>
        <dbReference type="ARBA" id="ARBA00022448"/>
    </source>
</evidence>
<dbReference type="PROSITE" id="PS52015">
    <property type="entry name" value="TONB_CTD"/>
    <property type="match status" value="1"/>
</dbReference>
<dbReference type="EMBL" id="JQNX01000002">
    <property type="protein sequence ID" value="KIE58905.1"/>
    <property type="molecule type" value="Genomic_DNA"/>
</dbReference>
<dbReference type="InterPro" id="IPR037682">
    <property type="entry name" value="TonB_C"/>
</dbReference>
<keyword evidence="8 11" id="KW-1133">Transmembrane helix</keyword>
<evidence type="ECO:0000313" key="14">
    <source>
        <dbReference type="EMBL" id="QDQ43220.1"/>
    </source>
</evidence>
<dbReference type="GO" id="GO:0015031">
    <property type="term" value="P:protein transport"/>
    <property type="evidence" value="ECO:0007669"/>
    <property type="project" value="UniProtKB-KW"/>
</dbReference>
<sequence>MIKVLWKNQTKTYFTAEPPLAHEEHGLFSHAIAKYQNFTNKIQIDSEVWGWILSVIFHAILLFGLGLSLFPKSNSNPPALPPSMIELVPSPEPQQPQPKTESPQQPVIHPDDMVKAVVQKPKTQPIKKPAPKPQQPVSQRVTAMAMPDYLKNPPPIYPEEARKKGEQGVVYIWVKISPAGTVSSLSIYRSSGFHDLDSAAMDAVKRWRFHPAMSGNVPVESQAVVPVQFRLTK</sequence>
<evidence type="ECO:0000256" key="2">
    <source>
        <dbReference type="ARBA" id="ARBA00006555"/>
    </source>
</evidence>
<dbReference type="RefSeq" id="WP_039720829.1">
    <property type="nucleotide sequence ID" value="NZ_CP037899.1"/>
</dbReference>
<feature type="transmembrane region" description="Helical" evidence="11">
    <location>
        <begin position="48"/>
        <end position="70"/>
    </location>
</feature>
<accession>A0A0C1V5A4</accession>
<comment type="similarity">
    <text evidence="2">Belongs to the TonB family.</text>
</comment>
<dbReference type="Proteomes" id="UP000031594">
    <property type="component" value="Unassembled WGS sequence"/>
</dbReference>
<proteinExistence type="inferred from homology"/>